<dbReference type="AlphaFoldDB" id="A0A1S0U7L5"/>
<proteinExistence type="predicted"/>
<evidence type="ECO:0000313" key="1">
    <source>
        <dbReference type="EMBL" id="EFO26506.1"/>
    </source>
</evidence>
<name>A0A1S0U7L5_LOALO</name>
<dbReference type="OrthoDB" id="5789348at2759"/>
<organism evidence="1">
    <name type="scientific">Loa loa</name>
    <name type="common">Eye worm</name>
    <name type="synonym">Filaria loa</name>
    <dbReference type="NCBI Taxonomy" id="7209"/>
    <lineage>
        <taxon>Eukaryota</taxon>
        <taxon>Metazoa</taxon>
        <taxon>Ecdysozoa</taxon>
        <taxon>Nematoda</taxon>
        <taxon>Chromadorea</taxon>
        <taxon>Rhabditida</taxon>
        <taxon>Spirurina</taxon>
        <taxon>Spiruromorpha</taxon>
        <taxon>Filarioidea</taxon>
        <taxon>Onchocercidae</taxon>
        <taxon>Loa</taxon>
    </lineage>
</organism>
<accession>A0A1S0U7L5</accession>
<dbReference type="GeneID" id="9939356"/>
<dbReference type="EMBL" id="JH712066">
    <property type="protein sequence ID" value="EFO26506.1"/>
    <property type="molecule type" value="Genomic_DNA"/>
</dbReference>
<gene>
    <name evidence="1" type="ORF">LOAG_01976</name>
</gene>
<reference evidence="1" key="1">
    <citation type="submission" date="2012-04" db="EMBL/GenBank/DDBJ databases">
        <title>The Genome Sequence of Loa loa.</title>
        <authorList>
            <consortium name="The Broad Institute Genome Sequencing Platform"/>
            <consortium name="Broad Institute Genome Sequencing Center for Infectious Disease"/>
            <person name="Nutman T.B."/>
            <person name="Fink D.L."/>
            <person name="Russ C."/>
            <person name="Young S."/>
            <person name="Zeng Q."/>
            <person name="Gargeya S."/>
            <person name="Alvarado L."/>
            <person name="Berlin A."/>
            <person name="Chapman S.B."/>
            <person name="Chen Z."/>
            <person name="Freedman E."/>
            <person name="Gellesch M."/>
            <person name="Goldberg J."/>
            <person name="Griggs A."/>
            <person name="Gujja S."/>
            <person name="Heilman E.R."/>
            <person name="Heiman D."/>
            <person name="Howarth C."/>
            <person name="Mehta T."/>
            <person name="Neiman D."/>
            <person name="Pearson M."/>
            <person name="Roberts A."/>
            <person name="Saif S."/>
            <person name="Shea T."/>
            <person name="Shenoy N."/>
            <person name="Sisk P."/>
            <person name="Stolte C."/>
            <person name="Sykes S."/>
            <person name="White J."/>
            <person name="Yandava C."/>
            <person name="Haas B."/>
            <person name="Henn M.R."/>
            <person name="Nusbaum C."/>
            <person name="Birren B."/>
        </authorList>
    </citation>
    <scope>NUCLEOTIDE SEQUENCE [LARGE SCALE GENOMIC DNA]</scope>
</reference>
<dbReference type="CTD" id="9939356"/>
<dbReference type="RefSeq" id="XP_003137562.1">
    <property type="nucleotide sequence ID" value="XM_003137514.1"/>
</dbReference>
<dbReference type="InParanoid" id="A0A1S0U7L5"/>
<dbReference type="OMA" id="RIFCPNY"/>
<sequence>MSNNQHKNFSPEAVSLLAHMMNMTLNKAEQLSQYNQLPIEKPKIYESSEMKDINKAPSENASSSVPRINSLVCGTQVNTIDFASYLNGDLDFVLTLPIFGPKVSEHQREPPAAELGVDGDVLSASIMTGPKNRKIQIPKECPSATFNYMMKARKDNKDIFIPAKIVVTQLRKAGIDISFYLETQLHPELPPLYLRIFCPNYEPKQVWINGKECIH</sequence>
<protein>
    <submittedName>
        <fullName evidence="1">Uncharacterized protein</fullName>
    </submittedName>
</protein>
<dbReference type="KEGG" id="loa:LOAG_01976"/>